<proteinExistence type="predicted"/>
<evidence type="ECO:0000259" key="5">
    <source>
        <dbReference type="PROSITE" id="PS51460"/>
    </source>
</evidence>
<dbReference type="InterPro" id="IPR036534">
    <property type="entry name" value="GAR_dom_sf"/>
</dbReference>
<feature type="compositionally biased region" description="Low complexity" evidence="4">
    <location>
        <begin position="969"/>
        <end position="983"/>
    </location>
</feature>
<feature type="compositionally biased region" description="Polar residues" evidence="4">
    <location>
        <begin position="1"/>
        <end position="16"/>
    </location>
</feature>
<feature type="region of interest" description="Disordered" evidence="4">
    <location>
        <begin position="328"/>
        <end position="403"/>
    </location>
</feature>
<keyword evidence="3" id="KW-0206">Cytoskeleton</keyword>
<sequence>MTAMQPNPTHLSVSTQLPPPAHKRNFSTSRSPSRSPTRKAQFAARELDPLLKNLSPDSTLEALQQADAIGRNQAEQNAIARSILDASESERKLGIRAAIAAKKLKEWTNEVAAWSWPSSTDRAWGAGFIAPESKEAVYYGSLPEHVVQQYEDRLDEIWDAIDTLGMDEIKEYVFSSHHPTSQSSASLGYGRMRDFTALVTATVIQSFPVLANLQILLETWSIRLTVLRQIPDLITTIDQVKLGLVTINKIVQDEVQSRKLNKRELETGKALFGTRVSNLGKRVDDLLDMLEGQEDSLPQAWINDLENIENKYAEWVAQAERVVLRNQMAQDTPHRESQKSGTPTTSPAKVPLPASPDPIFPTLQHSTSLDSTTSSMVPSRSTSSVKRKPLREVNPKPDQGHRRGVSEISMAESTFSNYSIENAEIMDARATPVLPSPRISIIGSSTSTNKNGFPWMTGRSDSVEPQSSTRPPIMHRASVASVEFVPKEQIRKVVLQKSASYDMLANLNRPRSTFYDDVTKAQMTSPVKEAGNPLADHDNTFGALTPLPASPSPSLRVDPLSLRGAYLAANQTLAPPLVPRRSSKRLSLPVPSQTRMPSPPPETVPLENDEAAVVGTTNPVPETPRSNLTRAETFDDKLKSILASMPAKIRLANGSDSGSSDASSETSSRASSPSRVLKLSPAKGRDSAGNNPNLVRIYHLRNPRLKDAPPVKLFVRAVGENGDRIMVRVGGGWADLAEYLREYSLHHGGRGLTDDKLQVSGYPGVQGPESLRKTAGPGQSHPQATVPDQNFDFGLADNDRPKSAEEKKAEMAPWRPPPVPVVPPNYDLPIARSTSPARFDRPVRISGPMPSYRPASRVSTTTTTSPAVTTTVTMTNRYTPLGGAGPVPANRRTPATNPPRTPTNDAWVETMMSKARAASGSQVSHNHSHSTRSPTLTSTSINNSTTVTAPTTTTTTTIISPKTRVSALNNNTRRVSSWSTTSTPLATNNNSGRPSAISTPQGSHLDRTSSVSAESSTSANHLTQQRSKSPRRRSIMGLGDVGGIRRVFLRKKSDQ</sequence>
<evidence type="ECO:0000256" key="1">
    <source>
        <dbReference type="ARBA" id="ARBA00004245"/>
    </source>
</evidence>
<feature type="region of interest" description="Disordered" evidence="4">
    <location>
        <begin position="839"/>
        <end position="903"/>
    </location>
</feature>
<feature type="compositionally biased region" description="Low complexity" evidence="4">
    <location>
        <begin position="853"/>
        <end position="880"/>
    </location>
</feature>
<feature type="compositionally biased region" description="Basic and acidic residues" evidence="4">
    <location>
        <begin position="390"/>
        <end position="403"/>
    </location>
</feature>
<protein>
    <recommendedName>
        <fullName evidence="5">GAR domain-containing protein</fullName>
    </recommendedName>
</protein>
<evidence type="ECO:0000256" key="2">
    <source>
        <dbReference type="ARBA" id="ARBA00022490"/>
    </source>
</evidence>
<dbReference type="InterPro" id="IPR003108">
    <property type="entry name" value="GAR_dom"/>
</dbReference>
<feature type="region of interest" description="Disordered" evidence="4">
    <location>
        <begin position="761"/>
        <end position="818"/>
    </location>
</feature>
<feature type="compositionally biased region" description="Polar residues" evidence="4">
    <location>
        <begin position="984"/>
        <end position="1002"/>
    </location>
</feature>
<dbReference type="GO" id="GO:0005856">
    <property type="term" value="C:cytoskeleton"/>
    <property type="evidence" value="ECO:0007669"/>
    <property type="project" value="UniProtKB-SubCell"/>
</dbReference>
<dbReference type="SUPFAM" id="SSF143575">
    <property type="entry name" value="GAS2 domain-like"/>
    <property type="match status" value="1"/>
</dbReference>
<feature type="compositionally biased region" description="Basic and acidic residues" evidence="4">
    <location>
        <begin position="797"/>
        <end position="810"/>
    </location>
</feature>
<dbReference type="EMBL" id="JAVRRJ010000007">
    <property type="protein sequence ID" value="KAK5082849.1"/>
    <property type="molecule type" value="Genomic_DNA"/>
</dbReference>
<gene>
    <name evidence="6" type="ORF">LTR05_006730</name>
</gene>
<feature type="region of interest" description="Disordered" evidence="4">
    <location>
        <begin position="652"/>
        <end position="692"/>
    </location>
</feature>
<feature type="region of interest" description="Disordered" evidence="4">
    <location>
        <begin position="1"/>
        <end position="41"/>
    </location>
</feature>
<dbReference type="Proteomes" id="UP001309876">
    <property type="component" value="Unassembled WGS sequence"/>
</dbReference>
<dbReference type="PROSITE" id="PS51460">
    <property type="entry name" value="GAR"/>
    <property type="match status" value="1"/>
</dbReference>
<comment type="subcellular location">
    <subcellularLocation>
        <location evidence="1">Cytoplasm</location>
        <location evidence="1">Cytoskeleton</location>
    </subcellularLocation>
</comment>
<evidence type="ECO:0000256" key="3">
    <source>
        <dbReference type="ARBA" id="ARBA00023212"/>
    </source>
</evidence>
<comment type="caution">
    <text evidence="6">The sequence shown here is derived from an EMBL/GenBank/DDBJ whole genome shotgun (WGS) entry which is preliminary data.</text>
</comment>
<evidence type="ECO:0000313" key="6">
    <source>
        <dbReference type="EMBL" id="KAK5082849.1"/>
    </source>
</evidence>
<dbReference type="Gene3D" id="3.30.920.20">
    <property type="entry name" value="Gas2-like domain"/>
    <property type="match status" value="1"/>
</dbReference>
<organism evidence="6 7">
    <name type="scientific">Lithohypha guttulata</name>
    <dbReference type="NCBI Taxonomy" id="1690604"/>
    <lineage>
        <taxon>Eukaryota</taxon>
        <taxon>Fungi</taxon>
        <taxon>Dikarya</taxon>
        <taxon>Ascomycota</taxon>
        <taxon>Pezizomycotina</taxon>
        <taxon>Eurotiomycetes</taxon>
        <taxon>Chaetothyriomycetidae</taxon>
        <taxon>Chaetothyriales</taxon>
        <taxon>Trichomeriaceae</taxon>
        <taxon>Lithohypha</taxon>
    </lineage>
</organism>
<feature type="compositionally biased region" description="Low complexity" evidence="4">
    <location>
        <begin position="933"/>
        <end position="957"/>
    </location>
</feature>
<feature type="compositionally biased region" description="Low complexity" evidence="4">
    <location>
        <begin position="1008"/>
        <end position="1019"/>
    </location>
</feature>
<evidence type="ECO:0000313" key="7">
    <source>
        <dbReference type="Proteomes" id="UP001309876"/>
    </source>
</evidence>
<accession>A0AAN7Y524</accession>
<keyword evidence="2" id="KW-0963">Cytoplasm</keyword>
<feature type="region of interest" description="Disordered" evidence="4">
    <location>
        <begin position="915"/>
        <end position="1038"/>
    </location>
</feature>
<name>A0AAN7Y524_9EURO</name>
<evidence type="ECO:0000256" key="4">
    <source>
        <dbReference type="SAM" id="MobiDB-lite"/>
    </source>
</evidence>
<dbReference type="Pfam" id="PF02187">
    <property type="entry name" value="GAS2"/>
    <property type="match status" value="1"/>
</dbReference>
<feature type="compositionally biased region" description="Low complexity" evidence="4">
    <location>
        <begin position="654"/>
        <end position="675"/>
    </location>
</feature>
<feature type="region of interest" description="Disordered" evidence="4">
    <location>
        <begin position="577"/>
        <end position="606"/>
    </location>
</feature>
<dbReference type="AlphaFoldDB" id="A0AAN7Y524"/>
<feature type="compositionally biased region" description="Low complexity" evidence="4">
    <location>
        <begin position="371"/>
        <end position="384"/>
    </location>
</feature>
<feature type="domain" description="GAR" evidence="5">
    <location>
        <begin position="664"/>
        <end position="747"/>
    </location>
</feature>
<keyword evidence="7" id="KW-1185">Reference proteome</keyword>
<dbReference type="GO" id="GO:0008017">
    <property type="term" value="F:microtubule binding"/>
    <property type="evidence" value="ECO:0007669"/>
    <property type="project" value="InterPro"/>
</dbReference>
<reference evidence="6 7" key="1">
    <citation type="submission" date="2023-08" db="EMBL/GenBank/DDBJ databases">
        <title>Black Yeasts Isolated from many extreme environments.</title>
        <authorList>
            <person name="Coleine C."/>
            <person name="Stajich J.E."/>
            <person name="Selbmann L."/>
        </authorList>
    </citation>
    <scope>NUCLEOTIDE SEQUENCE [LARGE SCALE GENOMIC DNA]</scope>
    <source>
        <strain evidence="6 7">CCFEE 5910</strain>
    </source>
</reference>